<name>A0ABR6YZ48_9FIRM</name>
<dbReference type="RefSeq" id="WP_186894726.1">
    <property type="nucleotide sequence ID" value="NZ_WJBE01000012.1"/>
</dbReference>
<dbReference type="EMBL" id="WJBE01000012">
    <property type="protein sequence ID" value="MBC3900510.1"/>
    <property type="molecule type" value="Genomic_DNA"/>
</dbReference>
<organism evidence="2 3">
    <name type="scientific">Acetobacterium malicum</name>
    <dbReference type="NCBI Taxonomy" id="52692"/>
    <lineage>
        <taxon>Bacteria</taxon>
        <taxon>Bacillati</taxon>
        <taxon>Bacillota</taxon>
        <taxon>Clostridia</taxon>
        <taxon>Eubacteriales</taxon>
        <taxon>Eubacteriaceae</taxon>
        <taxon>Acetobacterium</taxon>
    </lineage>
</organism>
<dbReference type="InterPro" id="IPR002178">
    <property type="entry name" value="PTS_EIIA_type-2_dom"/>
</dbReference>
<gene>
    <name evidence="2" type="ORF">GH811_12870</name>
</gene>
<dbReference type="SUPFAM" id="SSF55804">
    <property type="entry name" value="Phoshotransferase/anion transport protein"/>
    <property type="match status" value="1"/>
</dbReference>
<dbReference type="PANTHER" id="PTHR47738:SF3">
    <property type="entry name" value="PHOSPHOTRANSFERASE SYSTEM MANNITOL_FRUCTOSE-SPECIFIC IIA DOMAIN CONTAINING PROTEIN"/>
    <property type="match status" value="1"/>
</dbReference>
<keyword evidence="2" id="KW-0813">Transport</keyword>
<dbReference type="Pfam" id="PF00359">
    <property type="entry name" value="PTS_EIIA_2"/>
    <property type="match status" value="1"/>
</dbReference>
<reference evidence="2 3" key="1">
    <citation type="journal article" date="2020" name="mSystems">
        <title>Defining Genomic and Predicted Metabolic Features of the Acetobacterium Genus.</title>
        <authorList>
            <person name="Ross D.E."/>
            <person name="Marshall C.W."/>
            <person name="Gulliver D."/>
            <person name="May H.D."/>
            <person name="Norman R.S."/>
        </authorList>
    </citation>
    <scope>NUCLEOTIDE SEQUENCE [LARGE SCALE GENOMIC DNA]</scope>
    <source>
        <strain evidence="2 3">DSM 4132</strain>
    </source>
</reference>
<dbReference type="InterPro" id="IPR051541">
    <property type="entry name" value="PTS_SugarTrans_NitroReg"/>
</dbReference>
<sequence>MDSLIHIDRIQVNCTVNDQFDAIALAAQPLLKQGCITEDFVEAAVERERTFPTGLPTKIGVALPHTEAKYVLKESISIVTLKNTIVFAGMGNPKESIPVQIVFLLAINDPEKQLKILQTIITIIQNEKMLKKIKAAKDPYTIYNLIKTFL</sequence>
<comment type="caution">
    <text evidence="2">The sequence shown here is derived from an EMBL/GenBank/DDBJ whole genome shotgun (WGS) entry which is preliminary data.</text>
</comment>
<dbReference type="InterPro" id="IPR016152">
    <property type="entry name" value="PTrfase/Anion_transptr"/>
</dbReference>
<proteinExistence type="predicted"/>
<evidence type="ECO:0000259" key="1">
    <source>
        <dbReference type="PROSITE" id="PS51094"/>
    </source>
</evidence>
<dbReference type="Gene3D" id="3.40.930.10">
    <property type="entry name" value="Mannitol-specific EII, Chain A"/>
    <property type="match status" value="1"/>
</dbReference>
<dbReference type="PANTHER" id="PTHR47738">
    <property type="entry name" value="PTS SYSTEM FRUCTOSE-LIKE EIIA COMPONENT-RELATED"/>
    <property type="match status" value="1"/>
</dbReference>
<accession>A0ABR6YZ48</accession>
<dbReference type="CDD" id="cd00211">
    <property type="entry name" value="PTS_IIA_fru"/>
    <property type="match status" value="1"/>
</dbReference>
<evidence type="ECO:0000313" key="2">
    <source>
        <dbReference type="EMBL" id="MBC3900510.1"/>
    </source>
</evidence>
<feature type="domain" description="PTS EIIA type-2" evidence="1">
    <location>
        <begin position="3"/>
        <end position="149"/>
    </location>
</feature>
<keyword evidence="3" id="KW-1185">Reference proteome</keyword>
<dbReference type="Proteomes" id="UP000622405">
    <property type="component" value="Unassembled WGS sequence"/>
</dbReference>
<protein>
    <submittedName>
        <fullName evidence="2">PTS sugar transporter subunit IIA</fullName>
    </submittedName>
</protein>
<evidence type="ECO:0000313" key="3">
    <source>
        <dbReference type="Proteomes" id="UP000622405"/>
    </source>
</evidence>
<keyword evidence="2" id="KW-0762">Sugar transport</keyword>
<dbReference type="PROSITE" id="PS51094">
    <property type="entry name" value="PTS_EIIA_TYPE_2"/>
    <property type="match status" value="1"/>
</dbReference>